<keyword evidence="1" id="KW-0418">Kinase</keyword>
<dbReference type="Proteomes" id="UP001631969">
    <property type="component" value="Unassembled WGS sequence"/>
</dbReference>
<accession>A0ACC7NXD1</accession>
<evidence type="ECO:0000313" key="1">
    <source>
        <dbReference type="EMBL" id="MFM9328019.1"/>
    </source>
</evidence>
<proteinExistence type="predicted"/>
<protein>
    <submittedName>
        <fullName evidence="1">Sensor histidine kinase</fullName>
    </submittedName>
</protein>
<comment type="caution">
    <text evidence="1">The sequence shown here is derived from an EMBL/GenBank/DDBJ whole genome shotgun (WGS) entry which is preliminary data.</text>
</comment>
<sequence>MVIVLVIVVIMLAAVIVMQHLAIRKRTSSLEEIHHRLNDIITGGSREKLLFFTDDRALIPFLIEINRMLDHNQQVAADFVKMEQSIRRMISNISHDLKTPLTVLLGYVQILNLDPDMSPEERTVLLSKLEAKGNDVLGLIQQFFDLARIESGDKPIPLSRVHMNEICEKNILAFYDTLSVVGFSVVIHLPDKPLLAWGNEEALDRILNNLITNAIHHGGEGKTIGLDLRSDEQFVYVDVWDRGKGIGELHQDRVFERMYTLEDSRNQSYQGSGLGLTITKRLAEAQGGTVYVHSRPYDKTVFTVKLKRITYTT</sequence>
<gene>
    <name evidence="1" type="ORF">ACI1P1_06970</name>
</gene>
<evidence type="ECO:0000313" key="2">
    <source>
        <dbReference type="Proteomes" id="UP001631969"/>
    </source>
</evidence>
<organism evidence="1 2">
    <name type="scientific">Paenibacillus mesotrionivorans</name>
    <dbReference type="NCBI Taxonomy" id="3160968"/>
    <lineage>
        <taxon>Bacteria</taxon>
        <taxon>Bacillati</taxon>
        <taxon>Bacillota</taxon>
        <taxon>Bacilli</taxon>
        <taxon>Bacillales</taxon>
        <taxon>Paenibacillaceae</taxon>
        <taxon>Paenibacillus</taxon>
    </lineage>
</organism>
<keyword evidence="2" id="KW-1185">Reference proteome</keyword>
<name>A0ACC7NXD1_9BACL</name>
<reference evidence="1" key="1">
    <citation type="submission" date="2024-12" db="EMBL/GenBank/DDBJ databases">
        <authorList>
            <person name="Wu N."/>
        </authorList>
    </citation>
    <scope>NUCLEOTIDE SEQUENCE</scope>
    <source>
        <strain evidence="1">P15</strain>
    </source>
</reference>
<dbReference type="EMBL" id="JBJURJ010000004">
    <property type="protein sequence ID" value="MFM9328019.1"/>
    <property type="molecule type" value="Genomic_DNA"/>
</dbReference>
<keyword evidence="1" id="KW-0808">Transferase</keyword>